<dbReference type="Gene3D" id="3.40.50.1820">
    <property type="entry name" value="alpha/beta hydrolase"/>
    <property type="match status" value="1"/>
</dbReference>
<sequence>MQKVVLTLIVVLVVAGFVFARPQPSSPTSIKPTPLQTDTIFEKSNPYLIQNTAVRNWDSTILSQTKTRETSRFISYEITYKSDNLLQYALMNVPKGTMPQSGWPVIFVNHGHIDPQIYSTANSYINTSAYYANAGFLVLKPDYRGHGRSEGEADGVLSRINYAADVLNLIAAVKKLDTADGDYIYVRPLYGWGCFIAGDGSLSRLCSGRFSLGPGRHFFSRKFFILCQKDHHYRS</sequence>
<organism evidence="1 2">
    <name type="scientific">Candidatus Amesbacteria bacterium RIFOXYB1_FULL_44_23</name>
    <dbReference type="NCBI Taxonomy" id="1797263"/>
    <lineage>
        <taxon>Bacteria</taxon>
        <taxon>Candidatus Amesiibacteriota</taxon>
    </lineage>
</organism>
<dbReference type="STRING" id="1797263.A2397_03405"/>
<dbReference type="AlphaFoldDB" id="A0A1F4ZTH5"/>
<reference evidence="1 2" key="1">
    <citation type="journal article" date="2016" name="Nat. Commun.">
        <title>Thousands of microbial genomes shed light on interconnected biogeochemical processes in an aquifer system.</title>
        <authorList>
            <person name="Anantharaman K."/>
            <person name="Brown C.T."/>
            <person name="Hug L.A."/>
            <person name="Sharon I."/>
            <person name="Castelle C.J."/>
            <person name="Probst A.J."/>
            <person name="Thomas B.C."/>
            <person name="Singh A."/>
            <person name="Wilkins M.J."/>
            <person name="Karaoz U."/>
            <person name="Brodie E.L."/>
            <person name="Williams K.H."/>
            <person name="Hubbard S.S."/>
            <person name="Banfield J.F."/>
        </authorList>
    </citation>
    <scope>NUCLEOTIDE SEQUENCE [LARGE SCALE GENOMIC DNA]</scope>
</reference>
<dbReference type="SUPFAM" id="SSF53474">
    <property type="entry name" value="alpha/beta-Hydrolases"/>
    <property type="match status" value="1"/>
</dbReference>
<gene>
    <name evidence="1" type="ORF">A2397_03405</name>
</gene>
<evidence type="ECO:0008006" key="3">
    <source>
        <dbReference type="Google" id="ProtNLM"/>
    </source>
</evidence>
<dbReference type="InterPro" id="IPR029058">
    <property type="entry name" value="AB_hydrolase_fold"/>
</dbReference>
<evidence type="ECO:0000313" key="2">
    <source>
        <dbReference type="Proteomes" id="UP000176424"/>
    </source>
</evidence>
<protein>
    <recommendedName>
        <fullName evidence="3">Serine aminopeptidase S33 domain-containing protein</fullName>
    </recommendedName>
</protein>
<name>A0A1F4ZTH5_9BACT</name>
<dbReference type="EMBL" id="MEXR01000025">
    <property type="protein sequence ID" value="OGD09729.1"/>
    <property type="molecule type" value="Genomic_DNA"/>
</dbReference>
<proteinExistence type="predicted"/>
<dbReference type="Proteomes" id="UP000176424">
    <property type="component" value="Unassembled WGS sequence"/>
</dbReference>
<evidence type="ECO:0000313" key="1">
    <source>
        <dbReference type="EMBL" id="OGD09729.1"/>
    </source>
</evidence>
<comment type="caution">
    <text evidence="1">The sequence shown here is derived from an EMBL/GenBank/DDBJ whole genome shotgun (WGS) entry which is preliminary data.</text>
</comment>
<accession>A0A1F4ZTH5</accession>